<comment type="caution">
    <text evidence="2">The sequence shown here is derived from an EMBL/GenBank/DDBJ whole genome shotgun (WGS) entry which is preliminary data.</text>
</comment>
<evidence type="ECO:0000313" key="3">
    <source>
        <dbReference type="Proteomes" id="UP000245474"/>
    </source>
</evidence>
<dbReference type="SUPFAM" id="SSF53067">
    <property type="entry name" value="Actin-like ATPase domain"/>
    <property type="match status" value="2"/>
</dbReference>
<evidence type="ECO:0000313" key="2">
    <source>
        <dbReference type="EMBL" id="PWG64813.1"/>
    </source>
</evidence>
<evidence type="ECO:0000259" key="1">
    <source>
        <dbReference type="SMART" id="SM00842"/>
    </source>
</evidence>
<dbReference type="CDD" id="cd24049">
    <property type="entry name" value="ASKHA_NBD_PilM"/>
    <property type="match status" value="1"/>
</dbReference>
<dbReference type="InterPro" id="IPR003494">
    <property type="entry name" value="SHS2_FtsA"/>
</dbReference>
<dbReference type="NCBIfam" id="TIGR01175">
    <property type="entry name" value="pilM"/>
    <property type="match status" value="1"/>
</dbReference>
<dbReference type="OrthoDB" id="9773403at2"/>
<dbReference type="EMBL" id="QFFI01000004">
    <property type="protein sequence ID" value="PWG64813.1"/>
    <property type="molecule type" value="Genomic_DNA"/>
</dbReference>
<name>A0A2U2N6W3_9GAMM</name>
<dbReference type="InterPro" id="IPR005883">
    <property type="entry name" value="PilM"/>
</dbReference>
<proteinExistence type="predicted"/>
<dbReference type="Gene3D" id="3.30.420.40">
    <property type="match status" value="2"/>
</dbReference>
<dbReference type="PANTHER" id="PTHR32432">
    <property type="entry name" value="CELL DIVISION PROTEIN FTSA-RELATED"/>
    <property type="match status" value="1"/>
</dbReference>
<gene>
    <name evidence="2" type="ORF">DEM34_03155</name>
</gene>
<organism evidence="2 3">
    <name type="scientific">Sediminicurvatus halobius</name>
    <dbReference type="NCBI Taxonomy" id="2182432"/>
    <lineage>
        <taxon>Bacteria</taxon>
        <taxon>Pseudomonadati</taxon>
        <taxon>Pseudomonadota</taxon>
        <taxon>Gammaproteobacteria</taxon>
        <taxon>Chromatiales</taxon>
        <taxon>Ectothiorhodospiraceae</taxon>
        <taxon>Sediminicurvatus</taxon>
    </lineage>
</organism>
<dbReference type="InterPro" id="IPR043129">
    <property type="entry name" value="ATPase_NBD"/>
</dbReference>
<dbReference type="InterPro" id="IPR050696">
    <property type="entry name" value="FtsA/MreB"/>
</dbReference>
<dbReference type="AlphaFoldDB" id="A0A2U2N6W3"/>
<dbReference type="Pfam" id="PF11104">
    <property type="entry name" value="PilM_2"/>
    <property type="match status" value="1"/>
</dbReference>
<reference evidence="2 3" key="1">
    <citation type="submission" date="2018-05" db="EMBL/GenBank/DDBJ databases">
        <title>Spiribacter halobius sp. nov., a moderately halophilic bacterium isolated from marine solar saltern.</title>
        <authorList>
            <person name="Zheng W.-S."/>
            <person name="Lu D.-C."/>
            <person name="Du Z.-J."/>
        </authorList>
    </citation>
    <scope>NUCLEOTIDE SEQUENCE [LARGE SCALE GENOMIC DNA]</scope>
    <source>
        <strain evidence="2 3">E85</strain>
    </source>
</reference>
<dbReference type="SMART" id="SM00842">
    <property type="entry name" value="FtsA"/>
    <property type="match status" value="1"/>
</dbReference>
<sequence>MLGIDVSSTSVKLIELRGHDQRFRVESFAVEPLAQNAVIEKNISNIEAVSEGIRAAVRRSQTKLKQAAVAVPGSSAISRTLTLPAGLNDDELEAQVQLQADQYVPYPLEEVNLDFQIIGPAQRDPNEVEVLLVASRSENVDIRVDALEAAGLKAQLVDVESYALEETFTRLIAPELPEASEGTVAVVDVGATMTTLTVFEAQQIVYTRDQVFGGRQLTDEIMRRYGLSYEEAGRAKRQGGGLPDTYEEEVLAPFREAMSQQVGRSLQFFFGASQHNSVDHVVLAGGCAGVTGAAEAIADATGAPTTVANPFARMSVASRVKPQALADDAPAMMIACGLALRSFD</sequence>
<dbReference type="Proteomes" id="UP000245474">
    <property type="component" value="Unassembled WGS sequence"/>
</dbReference>
<feature type="domain" description="SHS2" evidence="1">
    <location>
        <begin position="1"/>
        <end position="168"/>
    </location>
</feature>
<dbReference type="PIRSF" id="PIRSF019169">
    <property type="entry name" value="PilM"/>
    <property type="match status" value="1"/>
</dbReference>
<dbReference type="PANTHER" id="PTHR32432:SF3">
    <property type="entry name" value="ETHANOLAMINE UTILIZATION PROTEIN EUTJ"/>
    <property type="match status" value="1"/>
</dbReference>
<accession>A0A2U2N6W3</accession>
<protein>
    <submittedName>
        <fullName evidence="2">Pilus assembly protein PilM</fullName>
    </submittedName>
</protein>
<dbReference type="GO" id="GO:0051301">
    <property type="term" value="P:cell division"/>
    <property type="evidence" value="ECO:0007669"/>
    <property type="project" value="InterPro"/>
</dbReference>
<keyword evidence="3" id="KW-1185">Reference proteome</keyword>
<dbReference type="Gene3D" id="3.30.1490.300">
    <property type="match status" value="1"/>
</dbReference>